<keyword evidence="1" id="KW-0175">Coiled coil</keyword>
<feature type="coiled-coil region" evidence="1">
    <location>
        <begin position="101"/>
        <end position="191"/>
    </location>
</feature>
<reference evidence="2" key="2">
    <citation type="submission" date="2021-01" db="EMBL/GenBank/DDBJ databases">
        <authorList>
            <person name="Schikora-Tamarit M.A."/>
        </authorList>
    </citation>
    <scope>NUCLEOTIDE SEQUENCE</scope>
    <source>
        <strain evidence="2">CBS6341</strain>
    </source>
</reference>
<reference evidence="2" key="1">
    <citation type="journal article" date="2021" name="Open Biol.">
        <title>Shared evolutionary footprints suggest mitochondrial oxidative damage underlies multiple complex I losses in fungi.</title>
        <authorList>
            <person name="Schikora-Tamarit M.A."/>
            <person name="Marcet-Houben M."/>
            <person name="Nosek J."/>
            <person name="Gabaldon T."/>
        </authorList>
    </citation>
    <scope>NUCLEOTIDE SEQUENCE</scope>
    <source>
        <strain evidence="2">CBS6341</strain>
    </source>
</reference>
<dbReference type="EMBL" id="JAEUBF010000796">
    <property type="protein sequence ID" value="KAH3674850.1"/>
    <property type="molecule type" value="Genomic_DNA"/>
</dbReference>
<sequence length="410" mass="47050">MSALDISDSSLSTEVAKVSYSVGEKLLNIKEFITMEISKGELKIHQDLGNFHEENSKIEGCVNSMVEEFRACQSDLRKKSLEGINEIKEDFERLGSIIRNQDQSKVELEKVKESSETLKEQLQELKTTLIEKNFSVENLEKALNAAEDYKSQLEDSNKIKDSEVERLKLILDKKESQAKTMDEKIEKCKTNCESKMRTQLEIHSFIAEERDSFKQIASEMKVTQELLEAKIAEGSKILEERKSIEIQLRDNERNLLARLELLETQNKDFQRKLDNASELKLERPIDIEGHESINDLELTFSSAVIPKSSSIPSLVPKFNAKNTKKIAPNIISQNKIAAKDKILQVSTGPFQPALDLKTQNKSSLKVKRKKKLLDQEDEIESMFDEFDFDQLDNQFPTLPKRYTKRKKGKT</sequence>
<organism evidence="2 3">
    <name type="scientific">Wickerhamomyces mucosus</name>
    <dbReference type="NCBI Taxonomy" id="1378264"/>
    <lineage>
        <taxon>Eukaryota</taxon>
        <taxon>Fungi</taxon>
        <taxon>Dikarya</taxon>
        <taxon>Ascomycota</taxon>
        <taxon>Saccharomycotina</taxon>
        <taxon>Saccharomycetes</taxon>
        <taxon>Phaffomycetales</taxon>
        <taxon>Wickerhamomycetaceae</taxon>
        <taxon>Wickerhamomyces</taxon>
    </lineage>
</organism>
<comment type="caution">
    <text evidence="2">The sequence shown here is derived from an EMBL/GenBank/DDBJ whole genome shotgun (WGS) entry which is preliminary data.</text>
</comment>
<accession>A0A9P8PNR3</accession>
<evidence type="ECO:0000256" key="1">
    <source>
        <dbReference type="SAM" id="Coils"/>
    </source>
</evidence>
<proteinExistence type="predicted"/>
<keyword evidence="3" id="KW-1185">Reference proteome</keyword>
<protein>
    <submittedName>
        <fullName evidence="2">Uncharacterized protein</fullName>
    </submittedName>
</protein>
<dbReference type="AlphaFoldDB" id="A0A9P8PNR3"/>
<gene>
    <name evidence="2" type="ORF">WICMUC_003053</name>
</gene>
<dbReference type="Proteomes" id="UP000769528">
    <property type="component" value="Unassembled WGS sequence"/>
</dbReference>
<name>A0A9P8PNR3_9ASCO</name>
<evidence type="ECO:0000313" key="2">
    <source>
        <dbReference type="EMBL" id="KAH3674850.1"/>
    </source>
</evidence>
<evidence type="ECO:0000313" key="3">
    <source>
        <dbReference type="Proteomes" id="UP000769528"/>
    </source>
</evidence>
<feature type="coiled-coil region" evidence="1">
    <location>
        <begin position="252"/>
        <end position="279"/>
    </location>
</feature>